<sequence length="251" mass="28212">MRYVVSLVIACVCIIHVSAQEPPGSFESAKKLLADLHEEINYQFTLYCGCPYSRTTTSGGQVDREACGIEARSNETRSKRIEWEHVVPASWFGQTRACWMLKEIAYPEECEGKSGRECCEAVNEDFELAHNDPNNLFPAVGEVNADRSNHPYGEVPGEPRVYGLCDAEIIELPDGNKLFEPAEGKVRGTVARAMLYMAQVYGVNVQLPMEEIWSWHQNNPPEAWEIERAKLIAERTGLCNEWVLSNCNSGH</sequence>
<dbReference type="EMBL" id="CP070608">
    <property type="protein sequence ID" value="QSE99195.1"/>
    <property type="molecule type" value="Genomic_DNA"/>
</dbReference>
<dbReference type="SUPFAM" id="SSF54060">
    <property type="entry name" value="His-Me finger endonucleases"/>
    <property type="match status" value="1"/>
</dbReference>
<keyword evidence="3" id="KW-0378">Hydrolase</keyword>
<dbReference type="AlphaFoldDB" id="A0A974WJ84"/>
<protein>
    <submittedName>
        <fullName evidence="4">Endonuclease</fullName>
    </submittedName>
</protein>
<evidence type="ECO:0000256" key="2">
    <source>
        <dbReference type="ARBA" id="ARBA00022722"/>
    </source>
</evidence>
<gene>
    <name evidence="4" type="ORF">JR347_08930</name>
</gene>
<dbReference type="PANTHER" id="PTHR33607">
    <property type="entry name" value="ENDONUCLEASE-1"/>
    <property type="match status" value="1"/>
</dbReference>
<dbReference type="GO" id="GO:0004519">
    <property type="term" value="F:endonuclease activity"/>
    <property type="evidence" value="ECO:0007669"/>
    <property type="project" value="UniProtKB-KW"/>
</dbReference>
<keyword evidence="4" id="KW-0255">Endonuclease</keyword>
<dbReference type="RefSeq" id="WP_205723706.1">
    <property type="nucleotide sequence ID" value="NZ_CP070608.1"/>
</dbReference>
<evidence type="ECO:0000256" key="3">
    <source>
        <dbReference type="ARBA" id="ARBA00022801"/>
    </source>
</evidence>
<evidence type="ECO:0000313" key="4">
    <source>
        <dbReference type="EMBL" id="QSE99195.1"/>
    </source>
</evidence>
<dbReference type="GO" id="GO:0016787">
    <property type="term" value="F:hydrolase activity"/>
    <property type="evidence" value="ECO:0007669"/>
    <property type="project" value="UniProtKB-KW"/>
</dbReference>
<dbReference type="InterPro" id="IPR044925">
    <property type="entry name" value="His-Me_finger_sf"/>
</dbReference>
<keyword evidence="2" id="KW-0540">Nuclease</keyword>
<dbReference type="PANTHER" id="PTHR33607:SF2">
    <property type="entry name" value="ENDONUCLEASE-1"/>
    <property type="match status" value="1"/>
</dbReference>
<name>A0A974WJ84_9BACT</name>
<comment type="similarity">
    <text evidence="1">Belongs to the EndA/NucM nuclease family.</text>
</comment>
<evidence type="ECO:0000313" key="5">
    <source>
        <dbReference type="Proteomes" id="UP000662783"/>
    </source>
</evidence>
<accession>A0A974WJ84</accession>
<keyword evidence="5" id="KW-1185">Reference proteome</keyword>
<organism evidence="4 5">
    <name type="scientific">Fulvivirga lutea</name>
    <dbReference type="NCBI Taxonomy" id="2810512"/>
    <lineage>
        <taxon>Bacteria</taxon>
        <taxon>Pseudomonadati</taxon>
        <taxon>Bacteroidota</taxon>
        <taxon>Cytophagia</taxon>
        <taxon>Cytophagales</taxon>
        <taxon>Fulvivirgaceae</taxon>
        <taxon>Fulvivirga</taxon>
    </lineage>
</organism>
<dbReference type="Pfam" id="PF04231">
    <property type="entry name" value="Endonuclease_1"/>
    <property type="match status" value="1"/>
</dbReference>
<dbReference type="KEGG" id="fuv:JR347_08930"/>
<proteinExistence type="inferred from homology"/>
<evidence type="ECO:0000256" key="1">
    <source>
        <dbReference type="ARBA" id="ARBA00006429"/>
    </source>
</evidence>
<reference evidence="4" key="1">
    <citation type="submission" date="2021-02" db="EMBL/GenBank/DDBJ databases">
        <title>Fulvivirga sp. S481 isolated from sea water.</title>
        <authorList>
            <person name="Bae S.S."/>
            <person name="Baek K."/>
        </authorList>
    </citation>
    <scope>NUCLEOTIDE SEQUENCE</scope>
    <source>
        <strain evidence="4">S481</strain>
    </source>
</reference>
<dbReference type="InterPro" id="IPR007346">
    <property type="entry name" value="Endonuclease-I"/>
</dbReference>
<dbReference type="Proteomes" id="UP000662783">
    <property type="component" value="Chromosome"/>
</dbReference>